<dbReference type="Gene3D" id="1.10.10.60">
    <property type="entry name" value="Homeodomain-like"/>
    <property type="match status" value="3"/>
</dbReference>
<reference evidence="5" key="1">
    <citation type="submission" date="2021-02" db="EMBL/GenBank/DDBJ databases">
        <title>First Annotated Genome of the Yellow-green Alga Tribonema minus.</title>
        <authorList>
            <person name="Mahan K.M."/>
        </authorList>
    </citation>
    <scope>NUCLEOTIDE SEQUENCE</scope>
    <source>
        <strain evidence="5">UTEX B ZZ1240</strain>
    </source>
</reference>
<dbReference type="FunFam" id="1.10.10.60:FF:000010">
    <property type="entry name" value="Transcriptional activator Myb isoform A"/>
    <property type="match status" value="1"/>
</dbReference>
<dbReference type="SUPFAM" id="SSF46689">
    <property type="entry name" value="Homeodomain-like"/>
    <property type="match status" value="2"/>
</dbReference>
<feature type="domain" description="HTH myb-type" evidence="4">
    <location>
        <begin position="60"/>
        <end position="111"/>
    </location>
</feature>
<proteinExistence type="predicted"/>
<keyword evidence="1" id="KW-0677">Repeat</keyword>
<dbReference type="GO" id="GO:0000978">
    <property type="term" value="F:RNA polymerase II cis-regulatory region sequence-specific DNA binding"/>
    <property type="evidence" value="ECO:0007669"/>
    <property type="project" value="TreeGrafter"/>
</dbReference>
<gene>
    <name evidence="5" type="ORF">JKP88DRAFT_181086</name>
</gene>
<dbReference type="OrthoDB" id="2143914at2759"/>
<comment type="caution">
    <text evidence="5">The sequence shown here is derived from an EMBL/GenBank/DDBJ whole genome shotgun (WGS) entry which is preliminary data.</text>
</comment>
<feature type="domain" description="Myb-like" evidence="3">
    <location>
        <begin position="1"/>
        <end position="56"/>
    </location>
</feature>
<dbReference type="Proteomes" id="UP000664859">
    <property type="component" value="Unassembled WGS sequence"/>
</dbReference>
<sequence>MLNAKWTKDMDDTLREGVLRYGMSEWPKVMAHMQVQSHVLEDVESLECHQRWQIICDLPVKGPWASEEDDVLRALVKQYGNKKWSHVATGLPGRTGKQCRERWLNHLDIRVMKTSWTPEEDELLFDAQRELGNQWSKISRMLPGRAENAVKNRFNSLITKRRGYRTKVNQFTCSYVLPCSV</sequence>
<evidence type="ECO:0000259" key="3">
    <source>
        <dbReference type="PROSITE" id="PS50090"/>
    </source>
</evidence>
<dbReference type="GO" id="GO:0000981">
    <property type="term" value="F:DNA-binding transcription factor activity, RNA polymerase II-specific"/>
    <property type="evidence" value="ECO:0007669"/>
    <property type="project" value="TreeGrafter"/>
</dbReference>
<dbReference type="PROSITE" id="PS50090">
    <property type="entry name" value="MYB_LIKE"/>
    <property type="match status" value="3"/>
</dbReference>
<keyword evidence="6" id="KW-1185">Reference proteome</keyword>
<dbReference type="GO" id="GO:0005634">
    <property type="term" value="C:nucleus"/>
    <property type="evidence" value="ECO:0007669"/>
    <property type="project" value="TreeGrafter"/>
</dbReference>
<dbReference type="Pfam" id="PF00249">
    <property type="entry name" value="Myb_DNA-binding"/>
    <property type="match status" value="2"/>
</dbReference>
<dbReference type="InterPro" id="IPR009057">
    <property type="entry name" value="Homeodomain-like_sf"/>
</dbReference>
<dbReference type="InterPro" id="IPR001005">
    <property type="entry name" value="SANT/Myb"/>
</dbReference>
<dbReference type="AlphaFoldDB" id="A0A835Z962"/>
<dbReference type="InterPro" id="IPR017930">
    <property type="entry name" value="Myb_dom"/>
</dbReference>
<feature type="domain" description="Myb-like" evidence="3">
    <location>
        <begin position="108"/>
        <end position="158"/>
    </location>
</feature>
<dbReference type="PANTHER" id="PTHR45614:SF25">
    <property type="entry name" value="MYB PROTEIN"/>
    <property type="match status" value="1"/>
</dbReference>
<feature type="domain" description="HTH myb-type" evidence="4">
    <location>
        <begin position="113"/>
        <end position="162"/>
    </location>
</feature>
<dbReference type="CDD" id="cd00167">
    <property type="entry name" value="SANT"/>
    <property type="match status" value="2"/>
</dbReference>
<evidence type="ECO:0000256" key="1">
    <source>
        <dbReference type="ARBA" id="ARBA00022737"/>
    </source>
</evidence>
<protein>
    <submittedName>
        <fullName evidence="5">Homeodomain-like protein</fullName>
    </submittedName>
</protein>
<evidence type="ECO:0000313" key="6">
    <source>
        <dbReference type="Proteomes" id="UP000664859"/>
    </source>
</evidence>
<evidence type="ECO:0000256" key="2">
    <source>
        <dbReference type="ARBA" id="ARBA00023125"/>
    </source>
</evidence>
<accession>A0A835Z962</accession>
<name>A0A835Z962_9STRA</name>
<keyword evidence="5" id="KW-0371">Homeobox</keyword>
<feature type="domain" description="Myb-like" evidence="3">
    <location>
        <begin position="61"/>
        <end position="107"/>
    </location>
</feature>
<dbReference type="SMART" id="SM00717">
    <property type="entry name" value="SANT"/>
    <property type="match status" value="3"/>
</dbReference>
<evidence type="ECO:0000313" key="5">
    <source>
        <dbReference type="EMBL" id="KAG5184578.1"/>
    </source>
</evidence>
<organism evidence="5 6">
    <name type="scientific">Tribonema minus</name>
    <dbReference type="NCBI Taxonomy" id="303371"/>
    <lineage>
        <taxon>Eukaryota</taxon>
        <taxon>Sar</taxon>
        <taxon>Stramenopiles</taxon>
        <taxon>Ochrophyta</taxon>
        <taxon>PX clade</taxon>
        <taxon>Xanthophyceae</taxon>
        <taxon>Tribonematales</taxon>
        <taxon>Tribonemataceae</taxon>
        <taxon>Tribonema</taxon>
    </lineage>
</organism>
<dbReference type="PROSITE" id="PS51294">
    <property type="entry name" value="HTH_MYB"/>
    <property type="match status" value="2"/>
</dbReference>
<keyword evidence="2 5" id="KW-0238">DNA-binding</keyword>
<dbReference type="EMBL" id="JAFCMP010000158">
    <property type="protein sequence ID" value="KAG5184578.1"/>
    <property type="molecule type" value="Genomic_DNA"/>
</dbReference>
<dbReference type="PANTHER" id="PTHR45614">
    <property type="entry name" value="MYB PROTEIN-RELATED"/>
    <property type="match status" value="1"/>
</dbReference>
<dbReference type="InterPro" id="IPR050560">
    <property type="entry name" value="MYB_TF"/>
</dbReference>
<evidence type="ECO:0000259" key="4">
    <source>
        <dbReference type="PROSITE" id="PS51294"/>
    </source>
</evidence>